<evidence type="ECO:0000313" key="8">
    <source>
        <dbReference type="Proteomes" id="UP000275530"/>
    </source>
</evidence>
<reference evidence="7 8" key="1">
    <citation type="submission" date="2018-09" db="EMBL/GenBank/DDBJ databases">
        <title>Mesorhizobium carmichaelinearum sp. nov. isolated from Carmichaelinea spp. root nodules in New Zealand.</title>
        <authorList>
            <person name="De Meyer S.E."/>
        </authorList>
    </citation>
    <scope>NUCLEOTIDE SEQUENCE [LARGE SCALE GENOMIC DNA]</scope>
    <source>
        <strain evidence="7 8">LMG 28313</strain>
    </source>
</reference>
<keyword evidence="4 7" id="KW-0067">ATP-binding</keyword>
<dbReference type="Pfam" id="PF00005">
    <property type="entry name" value="ABC_tran"/>
    <property type="match status" value="1"/>
</dbReference>
<evidence type="ECO:0000256" key="2">
    <source>
        <dbReference type="ARBA" id="ARBA00022741"/>
    </source>
</evidence>
<keyword evidence="2" id="KW-0547">Nucleotide-binding</keyword>
<organism evidence="7 8">
    <name type="scientific">Mesorhizobium jarvisii</name>
    <dbReference type="NCBI Taxonomy" id="1777867"/>
    <lineage>
        <taxon>Bacteria</taxon>
        <taxon>Pseudomonadati</taxon>
        <taxon>Pseudomonadota</taxon>
        <taxon>Alphaproteobacteria</taxon>
        <taxon>Hyphomicrobiales</taxon>
        <taxon>Phyllobacteriaceae</taxon>
        <taxon>Mesorhizobium</taxon>
    </lineage>
</organism>
<evidence type="ECO:0000313" key="7">
    <source>
        <dbReference type="EMBL" id="RJT35428.1"/>
    </source>
</evidence>
<dbReference type="SUPFAM" id="SSF52540">
    <property type="entry name" value="P-loop containing nucleoside triphosphate hydrolases"/>
    <property type="match status" value="1"/>
</dbReference>
<keyword evidence="8" id="KW-1185">Reference proteome</keyword>
<keyword evidence="3" id="KW-0201">Cytochrome c-type biogenesis</keyword>
<evidence type="ECO:0000256" key="6">
    <source>
        <dbReference type="ARBA" id="ARBA00023136"/>
    </source>
</evidence>
<dbReference type="SMART" id="SM00382">
    <property type="entry name" value="AAA"/>
    <property type="match status" value="1"/>
</dbReference>
<dbReference type="Proteomes" id="UP000275530">
    <property type="component" value="Unassembled WGS sequence"/>
</dbReference>
<dbReference type="RefSeq" id="WP_064981497.1">
    <property type="nucleotide sequence ID" value="NZ_CP033507.1"/>
</dbReference>
<dbReference type="GO" id="GO:0016887">
    <property type="term" value="F:ATP hydrolysis activity"/>
    <property type="evidence" value="ECO:0007669"/>
    <property type="project" value="InterPro"/>
</dbReference>
<sequence length="211" mass="22156">MRLIAENLGGERGGEGVFSGVGFALDQGQALVVTGPNGSGKSTLLRIIAGLLPKAEGRLLIEGGGDDFPSIASACHYLGHQNAMKTALSVVENLRFWRDFNGSGDSSVDEALETVGLGGIGHLPFGYLSTGQRRRAAIAKLLVSHRPLWLLDEPTAGLDKASEARFAALMMKHCVAGGMIVAATHLPLGIEATELRMGEATERLPQQGIIS</sequence>
<gene>
    <name evidence="7" type="primary">ccmA</name>
    <name evidence="7" type="ORF">D3242_08070</name>
</gene>
<dbReference type="PANTHER" id="PTHR43499">
    <property type="entry name" value="ABC TRANSPORTER I FAMILY MEMBER 1"/>
    <property type="match status" value="1"/>
</dbReference>
<dbReference type="EC" id="3.6.3.41" evidence="7"/>
<protein>
    <submittedName>
        <fullName evidence="7">Heme ABC exporter ATP-binding protein CcmA</fullName>
        <ecNumber evidence="7">3.6.3.41</ecNumber>
    </submittedName>
</protein>
<dbReference type="CDD" id="cd03231">
    <property type="entry name" value="ABC_CcmA_heme_exporter"/>
    <property type="match status" value="1"/>
</dbReference>
<keyword evidence="7" id="KW-0378">Hydrolase</keyword>
<evidence type="ECO:0000256" key="1">
    <source>
        <dbReference type="ARBA" id="ARBA00022448"/>
    </source>
</evidence>
<dbReference type="GO" id="GO:0022857">
    <property type="term" value="F:transmembrane transporter activity"/>
    <property type="evidence" value="ECO:0007669"/>
    <property type="project" value="InterPro"/>
</dbReference>
<evidence type="ECO:0000256" key="5">
    <source>
        <dbReference type="ARBA" id="ARBA00022967"/>
    </source>
</evidence>
<dbReference type="GO" id="GO:0005524">
    <property type="term" value="F:ATP binding"/>
    <property type="evidence" value="ECO:0007669"/>
    <property type="project" value="UniProtKB-KW"/>
</dbReference>
<dbReference type="NCBIfam" id="TIGR01189">
    <property type="entry name" value="ccmA"/>
    <property type="match status" value="1"/>
</dbReference>
<dbReference type="InterPro" id="IPR003439">
    <property type="entry name" value="ABC_transporter-like_ATP-bd"/>
</dbReference>
<keyword evidence="6" id="KW-0472">Membrane</keyword>
<dbReference type="InterPro" id="IPR005895">
    <property type="entry name" value="ABC_transptr_haem_export_CcmA"/>
</dbReference>
<dbReference type="EMBL" id="QZXA01000003">
    <property type="protein sequence ID" value="RJT35428.1"/>
    <property type="molecule type" value="Genomic_DNA"/>
</dbReference>
<evidence type="ECO:0000256" key="3">
    <source>
        <dbReference type="ARBA" id="ARBA00022748"/>
    </source>
</evidence>
<keyword evidence="5" id="KW-1278">Translocase</keyword>
<dbReference type="GO" id="GO:0017004">
    <property type="term" value="P:cytochrome complex assembly"/>
    <property type="evidence" value="ECO:0007669"/>
    <property type="project" value="UniProtKB-KW"/>
</dbReference>
<dbReference type="AlphaFoldDB" id="A0A6M7TAI9"/>
<dbReference type="InterPro" id="IPR027417">
    <property type="entry name" value="P-loop_NTPase"/>
</dbReference>
<accession>A0A6M7TAI9</accession>
<keyword evidence="1" id="KW-0813">Transport</keyword>
<comment type="caution">
    <text evidence="7">The sequence shown here is derived from an EMBL/GenBank/DDBJ whole genome shotgun (WGS) entry which is preliminary data.</text>
</comment>
<dbReference type="InterPro" id="IPR003593">
    <property type="entry name" value="AAA+_ATPase"/>
</dbReference>
<dbReference type="Gene3D" id="3.40.50.300">
    <property type="entry name" value="P-loop containing nucleotide triphosphate hydrolases"/>
    <property type="match status" value="1"/>
</dbReference>
<dbReference type="PANTHER" id="PTHR43499:SF1">
    <property type="entry name" value="ABC TRANSPORTER I FAMILY MEMBER 1"/>
    <property type="match status" value="1"/>
</dbReference>
<dbReference type="PROSITE" id="PS50893">
    <property type="entry name" value="ABC_TRANSPORTER_2"/>
    <property type="match status" value="1"/>
</dbReference>
<name>A0A6M7TAI9_9HYPH</name>
<proteinExistence type="predicted"/>
<evidence type="ECO:0000256" key="4">
    <source>
        <dbReference type="ARBA" id="ARBA00022840"/>
    </source>
</evidence>